<sequence>MNGLYLLFTKSVSSFPFYNRFSKTSKAIEDAVKTNESESSNNVAKSVGNVSFAAKVNSMTSFDSNDTVIPQTSLTKMLPSSSYKSIEMQKSSNFDESKNNLLEDTIDSIGPCSLSNDAVDEEVAQISKDSADGVETAVDDFEFCDLFWEDDLRVFLYPEDDDPMTLRNDLRVFLYPEDDDPMTLRNLDVPSREINNVSFLNINQ</sequence>
<reference evidence="2" key="1">
    <citation type="submission" date="2022-11" db="UniProtKB">
        <authorList>
            <consortium name="WormBaseParasite"/>
        </authorList>
    </citation>
    <scope>IDENTIFICATION</scope>
</reference>
<name>A0AC35FAT5_9BILA</name>
<dbReference type="WBParaSite" id="PS1159_v2.g15636.t2">
    <property type="protein sequence ID" value="PS1159_v2.g15636.t2"/>
    <property type="gene ID" value="PS1159_v2.g15636"/>
</dbReference>
<accession>A0AC35FAT5</accession>
<protein>
    <submittedName>
        <fullName evidence="2">Uncharacterized protein</fullName>
    </submittedName>
</protein>
<evidence type="ECO:0000313" key="1">
    <source>
        <dbReference type="Proteomes" id="UP000887580"/>
    </source>
</evidence>
<organism evidence="1 2">
    <name type="scientific">Panagrolaimus sp. PS1159</name>
    <dbReference type="NCBI Taxonomy" id="55785"/>
    <lineage>
        <taxon>Eukaryota</taxon>
        <taxon>Metazoa</taxon>
        <taxon>Ecdysozoa</taxon>
        <taxon>Nematoda</taxon>
        <taxon>Chromadorea</taxon>
        <taxon>Rhabditida</taxon>
        <taxon>Tylenchina</taxon>
        <taxon>Panagrolaimomorpha</taxon>
        <taxon>Panagrolaimoidea</taxon>
        <taxon>Panagrolaimidae</taxon>
        <taxon>Panagrolaimus</taxon>
    </lineage>
</organism>
<evidence type="ECO:0000313" key="2">
    <source>
        <dbReference type="WBParaSite" id="PS1159_v2.g15636.t2"/>
    </source>
</evidence>
<dbReference type="Proteomes" id="UP000887580">
    <property type="component" value="Unplaced"/>
</dbReference>
<proteinExistence type="predicted"/>